<dbReference type="Proteomes" id="UP000559256">
    <property type="component" value="Unassembled WGS sequence"/>
</dbReference>
<dbReference type="EMBL" id="JAACJM010000029">
    <property type="protein sequence ID" value="KAF5365056.1"/>
    <property type="molecule type" value="Genomic_DNA"/>
</dbReference>
<reference evidence="2 3" key="1">
    <citation type="journal article" date="2020" name="ISME J.">
        <title>Uncovering the hidden diversity of litter-decomposition mechanisms in mushroom-forming fungi.</title>
        <authorList>
            <person name="Floudas D."/>
            <person name="Bentzer J."/>
            <person name="Ahren D."/>
            <person name="Johansson T."/>
            <person name="Persson P."/>
            <person name="Tunlid A."/>
        </authorList>
    </citation>
    <scope>NUCLEOTIDE SEQUENCE [LARGE SCALE GENOMIC DNA]</scope>
    <source>
        <strain evidence="2 3">CBS 291.85</strain>
    </source>
</reference>
<protein>
    <recommendedName>
        <fullName evidence="4">Hepcidin</fullName>
    </recommendedName>
</protein>
<gene>
    <name evidence="2" type="ORF">D9758_010969</name>
</gene>
<sequence>MKFSLTVFTLAIAGLTTAVAVEKRETVDTGDVTSLASTGQLVTATKIFPSIIDVSPFMVTVTQEHVWTQFPTSTPTN</sequence>
<comment type="caution">
    <text evidence="2">The sequence shown here is derived from an EMBL/GenBank/DDBJ whole genome shotgun (WGS) entry which is preliminary data.</text>
</comment>
<accession>A0A8H5GHC1</accession>
<feature type="signal peptide" evidence="1">
    <location>
        <begin position="1"/>
        <end position="20"/>
    </location>
</feature>
<keyword evidence="3" id="KW-1185">Reference proteome</keyword>
<keyword evidence="1" id="KW-0732">Signal</keyword>
<evidence type="ECO:0008006" key="4">
    <source>
        <dbReference type="Google" id="ProtNLM"/>
    </source>
</evidence>
<evidence type="ECO:0000256" key="1">
    <source>
        <dbReference type="SAM" id="SignalP"/>
    </source>
</evidence>
<dbReference type="AlphaFoldDB" id="A0A8H5GHC1"/>
<proteinExistence type="predicted"/>
<dbReference type="OrthoDB" id="3025387at2759"/>
<feature type="chain" id="PRO_5034592892" description="Hepcidin" evidence="1">
    <location>
        <begin position="21"/>
        <end position="77"/>
    </location>
</feature>
<name>A0A8H5GHC1_9AGAR</name>
<evidence type="ECO:0000313" key="3">
    <source>
        <dbReference type="Proteomes" id="UP000559256"/>
    </source>
</evidence>
<evidence type="ECO:0000313" key="2">
    <source>
        <dbReference type="EMBL" id="KAF5365056.1"/>
    </source>
</evidence>
<organism evidence="2 3">
    <name type="scientific">Tetrapyrgos nigripes</name>
    <dbReference type="NCBI Taxonomy" id="182062"/>
    <lineage>
        <taxon>Eukaryota</taxon>
        <taxon>Fungi</taxon>
        <taxon>Dikarya</taxon>
        <taxon>Basidiomycota</taxon>
        <taxon>Agaricomycotina</taxon>
        <taxon>Agaricomycetes</taxon>
        <taxon>Agaricomycetidae</taxon>
        <taxon>Agaricales</taxon>
        <taxon>Marasmiineae</taxon>
        <taxon>Marasmiaceae</taxon>
        <taxon>Tetrapyrgos</taxon>
    </lineage>
</organism>